<dbReference type="InterPro" id="IPR047801">
    <property type="entry name" value="Peptidase_C45"/>
</dbReference>
<dbReference type="KEGG" id="pus:CKA81_12390"/>
<feature type="domain" description="Peptidase C45 hydrolase" evidence="1">
    <location>
        <begin position="110"/>
        <end position="319"/>
    </location>
</feature>
<dbReference type="Gene3D" id="3.60.60.10">
    <property type="entry name" value="Penicillin V Acylase, Chain A"/>
    <property type="match status" value="1"/>
</dbReference>
<gene>
    <name evidence="2" type="ORF">CKA81_12390</name>
</gene>
<dbReference type="InterPro" id="IPR005079">
    <property type="entry name" value="Peptidase_C45_hydrolase"/>
</dbReference>
<dbReference type="NCBIfam" id="NF040521">
    <property type="entry name" value="C45_proenzyme"/>
    <property type="match status" value="1"/>
</dbReference>
<keyword evidence="3" id="KW-1185">Reference proteome</keyword>
<dbReference type="Proteomes" id="UP000283474">
    <property type="component" value="Chromosome"/>
</dbReference>
<organism evidence="2 3">
    <name type="scientific">Pollutimonas thiosulfatoxidans</name>
    <dbReference type="NCBI Taxonomy" id="2028345"/>
    <lineage>
        <taxon>Bacteria</taxon>
        <taxon>Pseudomonadati</taxon>
        <taxon>Pseudomonadota</taxon>
        <taxon>Betaproteobacteria</taxon>
        <taxon>Burkholderiales</taxon>
        <taxon>Alcaligenaceae</taxon>
        <taxon>Pollutimonas</taxon>
    </lineage>
</organism>
<dbReference type="EMBL" id="CP022987">
    <property type="protein sequence ID" value="QAA94536.1"/>
    <property type="molecule type" value="Genomic_DNA"/>
</dbReference>
<dbReference type="InterPro" id="IPR047794">
    <property type="entry name" value="C45_proenzyme-like"/>
</dbReference>
<accession>A0A410GE00</accession>
<reference evidence="2 3" key="1">
    <citation type="submission" date="2017-08" db="EMBL/GenBank/DDBJ databases">
        <authorList>
            <person name="Park S.-J."/>
            <person name="Kim H."/>
        </authorList>
    </citation>
    <scope>NUCLEOTIDE SEQUENCE [LARGE SCALE GENOMIC DNA]</scope>
    <source>
        <strain evidence="3">ye3</strain>
    </source>
</reference>
<sequence>MLSLIELSGSPRQMGLAMGRFGAEAAHRHLTASPAWRSVTAFRNTDTAKQMLSAVKESFPAIHEELQGLAVGLDLPFEDVFLWNCRGDLWSMSPDGCTTVQLPSTQSLRITHNEDGDPGFAGYCGLGLFRPDRGPRFASFLYPASIPGHTFAVTAQGLAITVNNLRSRQISGGVPRMVLTRALLDQADLDAALAVLNDAPRAGGFHLTVAQRGRDDLLSVEFSAHGVSVLPIQQPSLHANHCIHPAMRDLPQVITDSSRHRQERGDAMLNGSDTDPLAILADQQNKAFPIFRSEPDDSDNENTLATADIHIHATEVRWQVLERPGQSERYSLIGAELA</sequence>
<dbReference type="PANTHER" id="PTHR34180">
    <property type="entry name" value="PEPTIDASE C45"/>
    <property type="match status" value="1"/>
</dbReference>
<evidence type="ECO:0000313" key="3">
    <source>
        <dbReference type="Proteomes" id="UP000283474"/>
    </source>
</evidence>
<dbReference type="AlphaFoldDB" id="A0A410GE00"/>
<dbReference type="Pfam" id="PF03417">
    <property type="entry name" value="AAT"/>
    <property type="match status" value="1"/>
</dbReference>
<dbReference type="OrthoDB" id="6793339at2"/>
<evidence type="ECO:0000259" key="1">
    <source>
        <dbReference type="Pfam" id="PF03417"/>
    </source>
</evidence>
<dbReference type="PANTHER" id="PTHR34180:SF1">
    <property type="entry name" value="BETA-ALANYL-DOPAMINE_CARCININE HYDROLASE"/>
    <property type="match status" value="1"/>
</dbReference>
<dbReference type="RefSeq" id="WP_128355534.1">
    <property type="nucleotide sequence ID" value="NZ_CP022987.1"/>
</dbReference>
<evidence type="ECO:0000313" key="2">
    <source>
        <dbReference type="EMBL" id="QAA94536.1"/>
    </source>
</evidence>
<proteinExistence type="predicted"/>
<protein>
    <submittedName>
        <fullName evidence="2">Peptidase C45</fullName>
    </submittedName>
</protein>
<name>A0A410GE00_9BURK</name>